<dbReference type="OrthoDB" id="169701at2157"/>
<sequence length="138" mass="14856">MSETEARERTTRSTDTDESSLKWLSGFVSLVGAWIFISAFVYPSMSMTSYWNNLIIGAAIFLVAGYNYYRMSRGMSASVGSSSFVALLGLWMILVPFIMTASTAFWSDVISGIVVAIVAGYNAYAGRSERAGAPAGTA</sequence>
<keyword evidence="1" id="KW-1133">Transmembrane helix</keyword>
<evidence type="ECO:0000256" key="1">
    <source>
        <dbReference type="SAM" id="Phobius"/>
    </source>
</evidence>
<dbReference type="PATRIC" id="fig|797209.4.peg.1263"/>
<organism evidence="3 5">
    <name type="scientific">Haladaptatus paucihalophilus DX253</name>
    <dbReference type="NCBI Taxonomy" id="797209"/>
    <lineage>
        <taxon>Archaea</taxon>
        <taxon>Methanobacteriati</taxon>
        <taxon>Methanobacteriota</taxon>
        <taxon>Stenosarchaea group</taxon>
        <taxon>Halobacteria</taxon>
        <taxon>Halobacteriales</taxon>
        <taxon>Haladaptataceae</taxon>
        <taxon>Haladaptatus</taxon>
    </lineage>
</organism>
<dbReference type="EMBL" id="FRAN01000005">
    <property type="protein sequence ID" value="SHL18190.1"/>
    <property type="molecule type" value="Genomic_DNA"/>
</dbReference>
<proteinExistence type="predicted"/>
<dbReference type="EMBL" id="AEMG01000005">
    <property type="protein sequence ID" value="EFW92959.1"/>
    <property type="molecule type" value="Genomic_DNA"/>
</dbReference>
<feature type="domain" description="SPW repeat-containing integral membrane" evidence="2">
    <location>
        <begin position="23"/>
        <end position="119"/>
    </location>
</feature>
<dbReference type="Proteomes" id="UP000003751">
    <property type="component" value="Unassembled WGS sequence"/>
</dbReference>
<feature type="transmembrane region" description="Helical" evidence="1">
    <location>
        <begin position="21"/>
        <end position="44"/>
    </location>
</feature>
<reference evidence="4" key="2">
    <citation type="submission" date="2016-11" db="EMBL/GenBank/DDBJ databases">
        <authorList>
            <person name="Jaros S."/>
            <person name="Januszkiewicz K."/>
            <person name="Wedrychowicz H."/>
        </authorList>
    </citation>
    <scope>NUCLEOTIDE SEQUENCE [LARGE SCALE GENOMIC DNA]</scope>
    <source>
        <strain evidence="4">DX253</strain>
    </source>
</reference>
<dbReference type="STRING" id="797209.GCA_000376445_03926"/>
<dbReference type="eggNOG" id="arCOG11141">
    <property type="taxonomic scope" value="Archaea"/>
</dbReference>
<keyword evidence="6" id="KW-1185">Reference proteome</keyword>
<dbReference type="Proteomes" id="UP000184203">
    <property type="component" value="Unassembled WGS sequence"/>
</dbReference>
<evidence type="ECO:0000313" key="3">
    <source>
        <dbReference type="EMBL" id="EFW92959.1"/>
    </source>
</evidence>
<keyword evidence="1" id="KW-0812">Transmembrane</keyword>
<dbReference type="Pfam" id="PF03779">
    <property type="entry name" value="SPW"/>
    <property type="match status" value="1"/>
</dbReference>
<evidence type="ECO:0000259" key="2">
    <source>
        <dbReference type="Pfam" id="PF03779"/>
    </source>
</evidence>
<dbReference type="AlphaFoldDB" id="E7QR51"/>
<dbReference type="InterPro" id="IPR005530">
    <property type="entry name" value="SPW"/>
</dbReference>
<reference evidence="3 5" key="1">
    <citation type="journal article" date="2014" name="ISME J.">
        <title>Trehalose/2-sulfotrehalose biosynthesis and glycine-betaine uptake are widely spread mechanisms for osmoadaptation in the Halobacteriales.</title>
        <authorList>
            <person name="Youssef N.H."/>
            <person name="Savage-Ashlock K.N."/>
            <person name="McCully A.L."/>
            <person name="Luedtke B."/>
            <person name="Shaw E.I."/>
            <person name="Hoff W.D."/>
            <person name="Elshahed M.S."/>
        </authorList>
    </citation>
    <scope>NUCLEOTIDE SEQUENCE [LARGE SCALE GENOMIC DNA]</scope>
    <source>
        <strain evidence="3 5">DX253</strain>
    </source>
</reference>
<dbReference type="RefSeq" id="WP_007978097.1">
    <property type="nucleotide sequence ID" value="NZ_AEMG01000005.1"/>
</dbReference>
<accession>E7QR51</accession>
<feature type="transmembrane region" description="Helical" evidence="1">
    <location>
        <begin position="105"/>
        <end position="124"/>
    </location>
</feature>
<keyword evidence="1" id="KW-0472">Membrane</keyword>
<feature type="transmembrane region" description="Helical" evidence="1">
    <location>
        <begin position="50"/>
        <end position="69"/>
    </location>
</feature>
<evidence type="ECO:0000313" key="6">
    <source>
        <dbReference type="Proteomes" id="UP000184203"/>
    </source>
</evidence>
<evidence type="ECO:0000313" key="4">
    <source>
        <dbReference type="EMBL" id="SHL18190.1"/>
    </source>
</evidence>
<feature type="transmembrane region" description="Helical" evidence="1">
    <location>
        <begin position="81"/>
        <end position="99"/>
    </location>
</feature>
<reference evidence="6" key="3">
    <citation type="submission" date="2016-11" db="EMBL/GenBank/DDBJ databases">
        <authorList>
            <person name="Varghese N."/>
            <person name="Submissions S."/>
        </authorList>
    </citation>
    <scope>NUCLEOTIDE SEQUENCE [LARGE SCALE GENOMIC DNA]</scope>
    <source>
        <strain evidence="6">DX253</strain>
    </source>
</reference>
<protein>
    <submittedName>
        <fullName evidence="4">SPW repeat-containing protein</fullName>
    </submittedName>
</protein>
<gene>
    <name evidence="4" type="ORF">SAMN05444342_3162</name>
    <name evidence="3" type="ORF">ZOD2009_06369</name>
</gene>
<evidence type="ECO:0000313" key="5">
    <source>
        <dbReference type="Proteomes" id="UP000003751"/>
    </source>
</evidence>
<name>E7QR51_HALPU</name>
<dbReference type="GeneID" id="300004057"/>